<dbReference type="EMBL" id="CAJVQC010172517">
    <property type="protein sequence ID" value="CAG8850760.1"/>
    <property type="molecule type" value="Genomic_DNA"/>
</dbReference>
<reference evidence="1" key="1">
    <citation type="submission" date="2021-06" db="EMBL/GenBank/DDBJ databases">
        <authorList>
            <person name="Kallberg Y."/>
            <person name="Tangrot J."/>
            <person name="Rosling A."/>
        </authorList>
    </citation>
    <scope>NUCLEOTIDE SEQUENCE</scope>
    <source>
        <strain evidence="1">MA461A</strain>
    </source>
</reference>
<dbReference type="Proteomes" id="UP000789920">
    <property type="component" value="Unassembled WGS sequence"/>
</dbReference>
<keyword evidence="2" id="KW-1185">Reference proteome</keyword>
<organism evidence="1 2">
    <name type="scientific">Racocetra persica</name>
    <dbReference type="NCBI Taxonomy" id="160502"/>
    <lineage>
        <taxon>Eukaryota</taxon>
        <taxon>Fungi</taxon>
        <taxon>Fungi incertae sedis</taxon>
        <taxon>Mucoromycota</taxon>
        <taxon>Glomeromycotina</taxon>
        <taxon>Glomeromycetes</taxon>
        <taxon>Diversisporales</taxon>
        <taxon>Gigasporaceae</taxon>
        <taxon>Racocetra</taxon>
    </lineage>
</organism>
<proteinExistence type="predicted"/>
<gene>
    <name evidence="1" type="ORF">RPERSI_LOCUS36239</name>
</gene>
<protein>
    <submittedName>
        <fullName evidence="1">19562_t:CDS:1</fullName>
    </submittedName>
</protein>
<accession>A0ACA9SWP2</accession>
<name>A0ACA9SWP2_9GLOM</name>
<feature type="non-terminal residue" evidence="1">
    <location>
        <position position="68"/>
    </location>
</feature>
<evidence type="ECO:0000313" key="1">
    <source>
        <dbReference type="EMBL" id="CAG8850760.1"/>
    </source>
</evidence>
<feature type="non-terminal residue" evidence="1">
    <location>
        <position position="1"/>
    </location>
</feature>
<sequence>NVKNLTPEQAKNSNTQLLREQHAKYLTSKANSLEVLSTSFEFSFSLNTKNIKQEEICKELEKLSLNNE</sequence>
<evidence type="ECO:0000313" key="2">
    <source>
        <dbReference type="Proteomes" id="UP000789920"/>
    </source>
</evidence>
<comment type="caution">
    <text evidence="1">The sequence shown here is derived from an EMBL/GenBank/DDBJ whole genome shotgun (WGS) entry which is preliminary data.</text>
</comment>